<keyword evidence="1" id="KW-1133">Transmembrane helix</keyword>
<evidence type="ECO:0000313" key="3">
    <source>
        <dbReference type="Proteomes" id="UP001500731"/>
    </source>
</evidence>
<reference evidence="3" key="1">
    <citation type="journal article" date="2019" name="Int. J. Syst. Evol. Microbiol.">
        <title>The Global Catalogue of Microorganisms (GCM) 10K type strain sequencing project: providing services to taxonomists for standard genome sequencing and annotation.</title>
        <authorList>
            <consortium name="The Broad Institute Genomics Platform"/>
            <consortium name="The Broad Institute Genome Sequencing Center for Infectious Disease"/>
            <person name="Wu L."/>
            <person name="Ma J."/>
        </authorList>
    </citation>
    <scope>NUCLEOTIDE SEQUENCE [LARGE SCALE GENOMIC DNA]</scope>
    <source>
        <strain evidence="3">JCM 17839</strain>
    </source>
</reference>
<accession>A0ABP8PMH6</accession>
<evidence type="ECO:0000256" key="1">
    <source>
        <dbReference type="SAM" id="Phobius"/>
    </source>
</evidence>
<sequence length="410" mass="42862">MSDPLTLPSAEVLADHSLPFRFSGLSSDEAPPRPPRRPRRRALTWTLSLVGAVLLAGGFTLLQLGASQGFDDAQGSLDRATTQQDAAVQQVRAALSRSDSTTKTVGAVLATQSDDLISAADRTGLTTADDAAVQAAHTATGLIPSGPVAKRAKPFWFWEADSAADRLRADASAARRSTTSLDSAGKKIDETLTAVQASGSAAITAAADRAAGAEAANVPATNESVLSLRTMVTQVKSLASPLQEQLTTTFPALVLAVHKVQASHAATLDAESGPLEDSRLQLEAFARSLAPGVLIDFEWSDLVNGLGGPNGYLSGETAWWYDQGGYATIRLSNSIAESWPSDSAHAIVAHEVGHAITVRCRTMYDTTNDQTAEAWATAWAISMGYTNEANGTSAYGAPPESLIQTAAGCR</sequence>
<dbReference type="EMBL" id="BAABGP010000019">
    <property type="protein sequence ID" value="GAA4488781.1"/>
    <property type="molecule type" value="Genomic_DNA"/>
</dbReference>
<keyword evidence="1" id="KW-0472">Membrane</keyword>
<evidence type="ECO:0000313" key="2">
    <source>
        <dbReference type="EMBL" id="GAA4488781.1"/>
    </source>
</evidence>
<protein>
    <submittedName>
        <fullName evidence="2">Uncharacterized protein</fullName>
    </submittedName>
</protein>
<comment type="caution">
    <text evidence="2">The sequence shown here is derived from an EMBL/GenBank/DDBJ whole genome shotgun (WGS) entry which is preliminary data.</text>
</comment>
<gene>
    <name evidence="2" type="ORF">GCM10023171_28870</name>
</gene>
<name>A0ABP8PMH6_9MICO</name>
<keyword evidence="1" id="KW-0812">Transmembrane</keyword>
<proteinExistence type="predicted"/>
<dbReference type="RefSeq" id="WP_345188075.1">
    <property type="nucleotide sequence ID" value="NZ_BAABGP010000019.1"/>
</dbReference>
<keyword evidence="3" id="KW-1185">Reference proteome</keyword>
<organism evidence="2 3">
    <name type="scientific">Microbacterium panaciterrae</name>
    <dbReference type="NCBI Taxonomy" id="985759"/>
    <lineage>
        <taxon>Bacteria</taxon>
        <taxon>Bacillati</taxon>
        <taxon>Actinomycetota</taxon>
        <taxon>Actinomycetes</taxon>
        <taxon>Micrococcales</taxon>
        <taxon>Microbacteriaceae</taxon>
        <taxon>Microbacterium</taxon>
    </lineage>
</organism>
<feature type="transmembrane region" description="Helical" evidence="1">
    <location>
        <begin position="42"/>
        <end position="62"/>
    </location>
</feature>
<dbReference type="SUPFAM" id="SSF55486">
    <property type="entry name" value="Metalloproteases ('zincins'), catalytic domain"/>
    <property type="match status" value="1"/>
</dbReference>
<dbReference type="Proteomes" id="UP001500731">
    <property type="component" value="Unassembled WGS sequence"/>
</dbReference>